<dbReference type="InterPro" id="IPR002645">
    <property type="entry name" value="STAS_dom"/>
</dbReference>
<evidence type="ECO:0000313" key="3">
    <source>
        <dbReference type="Proteomes" id="UP000094053"/>
    </source>
</evidence>
<evidence type="ECO:0000313" key="2">
    <source>
        <dbReference type="EMBL" id="ODQ88672.1"/>
    </source>
</evidence>
<dbReference type="SUPFAM" id="SSF52091">
    <property type="entry name" value="SpoIIaa-like"/>
    <property type="match status" value="1"/>
</dbReference>
<reference evidence="3" key="1">
    <citation type="submission" date="2016-09" db="EMBL/GenBank/DDBJ databases">
        <authorList>
            <person name="Greninger A.L."/>
            <person name="Jerome K.R."/>
            <person name="Mcnair B."/>
            <person name="Wallis C."/>
            <person name="Fang F."/>
        </authorList>
    </citation>
    <scope>NUCLEOTIDE SEQUENCE [LARGE SCALE GENOMIC DNA]</scope>
    <source>
        <strain evidence="3">M6</strain>
    </source>
</reference>
<evidence type="ECO:0000259" key="1">
    <source>
        <dbReference type="PROSITE" id="PS50801"/>
    </source>
</evidence>
<gene>
    <name evidence="2" type="ORF">BHQ18_17550</name>
</gene>
<feature type="domain" description="STAS" evidence="1">
    <location>
        <begin position="38"/>
        <end position="86"/>
    </location>
</feature>
<proteinExistence type="predicted"/>
<dbReference type="PROSITE" id="PS50801">
    <property type="entry name" value="STAS"/>
    <property type="match status" value="1"/>
</dbReference>
<dbReference type="InterPro" id="IPR036513">
    <property type="entry name" value="STAS_dom_sf"/>
</dbReference>
<name>A0A1E3RGU1_MYCFV</name>
<dbReference type="Proteomes" id="UP000094053">
    <property type="component" value="Unassembled WGS sequence"/>
</dbReference>
<sequence length="148" mass="16304">MTAIGTCRVFRPDPSTFDQCERHHRGTFSATHAQNWTVVVTVDGEVDAANSRALATYVEGQVAGARRLVIDLRLVDFFGTTGFAALHYINVICSRNGIDWQVRCGRQVRRLLAICDPACTLPLEKTRSLLDEIDTGAGDRQLLISGNN</sequence>
<dbReference type="Pfam" id="PF01740">
    <property type="entry name" value="STAS"/>
    <property type="match status" value="1"/>
</dbReference>
<organism evidence="2 3">
    <name type="scientific">Mycolicibacterium flavescens</name>
    <name type="common">Mycobacterium flavescens</name>
    <dbReference type="NCBI Taxonomy" id="1776"/>
    <lineage>
        <taxon>Bacteria</taxon>
        <taxon>Bacillati</taxon>
        <taxon>Actinomycetota</taxon>
        <taxon>Actinomycetes</taxon>
        <taxon>Mycobacteriales</taxon>
        <taxon>Mycobacteriaceae</taxon>
        <taxon>Mycolicibacterium</taxon>
    </lineage>
</organism>
<keyword evidence="3" id="KW-1185">Reference proteome</keyword>
<accession>A0A1E3RGU1</accession>
<comment type="caution">
    <text evidence="2">The sequence shown here is derived from an EMBL/GenBank/DDBJ whole genome shotgun (WGS) entry which is preliminary data.</text>
</comment>
<dbReference type="EMBL" id="MIHA01000013">
    <property type="protein sequence ID" value="ODQ88672.1"/>
    <property type="molecule type" value="Genomic_DNA"/>
</dbReference>
<dbReference type="STRING" id="1776.BHQ18_17550"/>
<dbReference type="Gene3D" id="3.30.750.24">
    <property type="entry name" value="STAS domain"/>
    <property type="match status" value="1"/>
</dbReference>
<dbReference type="OrthoDB" id="3697150at2"/>
<protein>
    <submittedName>
        <fullName evidence="2">Anti-anti-sigma factor</fullName>
    </submittedName>
</protein>
<dbReference type="CDD" id="cd07043">
    <property type="entry name" value="STAS_anti-anti-sigma_factors"/>
    <property type="match status" value="1"/>
</dbReference>
<dbReference type="AlphaFoldDB" id="A0A1E3RGU1"/>